<dbReference type="RefSeq" id="WP_309800425.1">
    <property type="nucleotide sequence ID" value="NZ_BAAAHY010000006.1"/>
</dbReference>
<sequence>MPRTSFDDVNEPAFAGSEGLRVLLERLHKAGAGAWRTDPEAAELMRFTARRYGALARKFGMEPEDAAVAAFEAMLNDSTRKADDPWAVVTVAVRITLIAEQRAHGLLTSTERARRPQFSVFHDAERFSDRETELTEYHPAFRTLPPDEQDTAGSTDAGRAVESTVTLLVLLGWDEDTGRGGIEYICSRLLDYGDRAAAYDALRRDKSARALLDLPHASWIGLLRITLGHPTAASANARRGTLVRLLIGDSLADLLSDDDLVLAVTLAAPRAHRGGDDG</sequence>
<protein>
    <recommendedName>
        <fullName evidence="3">Serine/arginine repetitive matrix protein 2</fullName>
    </recommendedName>
</protein>
<proteinExistence type="predicted"/>
<dbReference type="EMBL" id="JAVDQF010000001">
    <property type="protein sequence ID" value="MDR6270962.1"/>
    <property type="molecule type" value="Genomic_DNA"/>
</dbReference>
<comment type="caution">
    <text evidence="1">The sequence shown here is derived from an EMBL/GenBank/DDBJ whole genome shotgun (WGS) entry which is preliminary data.</text>
</comment>
<reference evidence="1 2" key="1">
    <citation type="submission" date="2023-07" db="EMBL/GenBank/DDBJ databases">
        <title>Sequencing the genomes of 1000 actinobacteria strains.</title>
        <authorList>
            <person name="Klenk H.-P."/>
        </authorList>
    </citation>
    <scope>NUCLEOTIDE SEQUENCE [LARGE SCALE GENOMIC DNA]</scope>
    <source>
        <strain evidence="1 2">DSM 14555</strain>
    </source>
</reference>
<keyword evidence="2" id="KW-1185">Reference proteome</keyword>
<accession>A0ABU1JHV9</accession>
<evidence type="ECO:0000313" key="2">
    <source>
        <dbReference type="Proteomes" id="UP001185069"/>
    </source>
</evidence>
<gene>
    <name evidence="1" type="ORF">JOE69_003200</name>
</gene>
<evidence type="ECO:0008006" key="3">
    <source>
        <dbReference type="Google" id="ProtNLM"/>
    </source>
</evidence>
<name>A0ABU1JHV9_9MICC</name>
<dbReference type="Proteomes" id="UP001185069">
    <property type="component" value="Unassembled WGS sequence"/>
</dbReference>
<evidence type="ECO:0000313" key="1">
    <source>
        <dbReference type="EMBL" id="MDR6270962.1"/>
    </source>
</evidence>
<organism evidence="1 2">
    <name type="scientific">Arthrobacter russicus</name>
    <dbReference type="NCBI Taxonomy" id="172040"/>
    <lineage>
        <taxon>Bacteria</taxon>
        <taxon>Bacillati</taxon>
        <taxon>Actinomycetota</taxon>
        <taxon>Actinomycetes</taxon>
        <taxon>Micrococcales</taxon>
        <taxon>Micrococcaceae</taxon>
        <taxon>Arthrobacter</taxon>
    </lineage>
</organism>